<evidence type="ECO:0008006" key="5">
    <source>
        <dbReference type="Google" id="ProtNLM"/>
    </source>
</evidence>
<dbReference type="EMBL" id="LNFO01006129">
    <property type="protein sequence ID" value="KUF64515.1"/>
    <property type="molecule type" value="Genomic_DNA"/>
</dbReference>
<dbReference type="OrthoDB" id="98449at2759"/>
<feature type="compositionally biased region" description="Basic residues" evidence="2">
    <location>
        <begin position="86"/>
        <end position="102"/>
    </location>
</feature>
<feature type="coiled-coil region" evidence="1">
    <location>
        <begin position="128"/>
        <end position="162"/>
    </location>
</feature>
<evidence type="ECO:0000256" key="2">
    <source>
        <dbReference type="SAM" id="MobiDB-lite"/>
    </source>
</evidence>
<dbReference type="Proteomes" id="UP000052943">
    <property type="component" value="Unassembled WGS sequence"/>
</dbReference>
<name>A0A0W8AYC2_PHYNI</name>
<dbReference type="CDD" id="cd14686">
    <property type="entry name" value="bZIP"/>
    <property type="match status" value="1"/>
</dbReference>
<evidence type="ECO:0000256" key="1">
    <source>
        <dbReference type="SAM" id="Coils"/>
    </source>
</evidence>
<keyword evidence="1" id="KW-0175">Coiled coil</keyword>
<evidence type="ECO:0000313" key="3">
    <source>
        <dbReference type="EMBL" id="KUF64515.1"/>
    </source>
</evidence>
<sequence>MNNNVLYPPNLQRLADGKVTMRARPLTNVYTAVSSSNITGEFPGSKSFQSTPATTAPDVSKRTSHDPVDVNATPLNVDYPNDLDAHKRKKSSTLNMTRKRQRMSFTDTDEEDVELRRSRPRVNMQRYRNKIRMHADTLEADVQQLREEIQKLQLKHHTLLATSKKNTAWGVAAEYFRLFPYGLRGGFTSTEPHDLIEAPSSGSSEQRGFLIANMAADVIGPKGCGLQKLVEGLRKLTLYLPTMSTQLVRLETGPRDSIIASTRVEVTITANAIRLAFPHLIHNKKRSRFASMLQGQQLVTQGVVHFEWDSDSSRVTLLQSKADLLTPMLKILGDLETVASVFQEALITPECTLSSKD</sequence>
<reference evidence="3 4" key="1">
    <citation type="submission" date="2015-11" db="EMBL/GenBank/DDBJ databases">
        <title>Genomes and virulence difference between two physiological races of Phytophthora nicotianae.</title>
        <authorList>
            <person name="Liu H."/>
            <person name="Ma X."/>
            <person name="Yu H."/>
            <person name="Fang D."/>
            <person name="Li Y."/>
            <person name="Wang X."/>
            <person name="Wang W."/>
            <person name="Dong Y."/>
            <person name="Xiao B."/>
        </authorList>
    </citation>
    <scope>NUCLEOTIDE SEQUENCE [LARGE SCALE GENOMIC DNA]</scope>
    <source>
        <strain evidence="4">race 0</strain>
    </source>
</reference>
<feature type="region of interest" description="Disordered" evidence="2">
    <location>
        <begin position="36"/>
        <end position="108"/>
    </location>
</feature>
<evidence type="ECO:0000313" key="4">
    <source>
        <dbReference type="Proteomes" id="UP000052943"/>
    </source>
</evidence>
<protein>
    <recommendedName>
        <fullName evidence="5">Bzip transcription factor</fullName>
    </recommendedName>
</protein>
<gene>
    <name evidence="3" type="ORF">AM587_10017190</name>
</gene>
<feature type="compositionally biased region" description="Basic and acidic residues" evidence="2">
    <location>
        <begin position="59"/>
        <end position="68"/>
    </location>
</feature>
<accession>A0A0W8AYC2</accession>
<dbReference type="AlphaFoldDB" id="A0A0W8AYC2"/>
<comment type="caution">
    <text evidence="3">The sequence shown here is derived from an EMBL/GenBank/DDBJ whole genome shotgun (WGS) entry which is preliminary data.</text>
</comment>
<organism evidence="3 4">
    <name type="scientific">Phytophthora nicotianae</name>
    <name type="common">Potato buckeye rot agent</name>
    <name type="synonym">Phytophthora parasitica</name>
    <dbReference type="NCBI Taxonomy" id="4792"/>
    <lineage>
        <taxon>Eukaryota</taxon>
        <taxon>Sar</taxon>
        <taxon>Stramenopiles</taxon>
        <taxon>Oomycota</taxon>
        <taxon>Peronosporomycetes</taxon>
        <taxon>Peronosporales</taxon>
        <taxon>Peronosporaceae</taxon>
        <taxon>Phytophthora</taxon>
    </lineage>
</organism>
<proteinExistence type="predicted"/>